<dbReference type="Proteomes" id="UP000297753">
    <property type="component" value="Unassembled WGS sequence"/>
</dbReference>
<feature type="domain" description="Chlorhexidine efflux transporter" evidence="2">
    <location>
        <begin position="4"/>
        <end position="63"/>
    </location>
</feature>
<dbReference type="RefSeq" id="WP_134834471.1">
    <property type="nucleotide sequence ID" value="NZ_SATR01000004.1"/>
</dbReference>
<gene>
    <name evidence="3" type="ORF">ELS82_04980</name>
</gene>
<dbReference type="OrthoDB" id="1631120at2"/>
<keyword evidence="4" id="KW-1185">Reference proteome</keyword>
<keyword evidence="1" id="KW-0812">Transmembrane</keyword>
<protein>
    <submittedName>
        <fullName evidence="3">PACE efflux transporter</fullName>
    </submittedName>
</protein>
<name>A0A4Y8WJ98_9VIBR</name>
<dbReference type="InterPro" id="IPR058208">
    <property type="entry name" value="PACE"/>
</dbReference>
<feature type="domain" description="Chlorhexidine efflux transporter" evidence="2">
    <location>
        <begin position="69"/>
        <end position="131"/>
    </location>
</feature>
<evidence type="ECO:0000256" key="1">
    <source>
        <dbReference type="SAM" id="Phobius"/>
    </source>
</evidence>
<evidence type="ECO:0000313" key="3">
    <source>
        <dbReference type="EMBL" id="TFH92894.1"/>
    </source>
</evidence>
<comment type="caution">
    <text evidence="3">The sequence shown here is derived from an EMBL/GenBank/DDBJ whole genome shotgun (WGS) entry which is preliminary data.</text>
</comment>
<dbReference type="InterPro" id="IPR007896">
    <property type="entry name" value="BTP_bacteria"/>
</dbReference>
<reference evidence="3 4" key="1">
    <citation type="submission" date="2019-01" db="EMBL/GenBank/DDBJ databases">
        <title>Vibrio BEI176 sp. nov, a marine bacterium isolated from China: eastern marignal seas.</title>
        <authorList>
            <person name="Li B."/>
        </authorList>
    </citation>
    <scope>NUCLEOTIDE SEQUENCE [LARGE SCALE GENOMIC DNA]</scope>
    <source>
        <strain evidence="3 4">BEI176</strain>
    </source>
</reference>
<feature type="transmembrane region" description="Helical" evidence="1">
    <location>
        <begin position="7"/>
        <end position="30"/>
    </location>
</feature>
<evidence type="ECO:0000259" key="2">
    <source>
        <dbReference type="Pfam" id="PF05232"/>
    </source>
</evidence>
<organism evidence="3 4">
    <name type="scientific">Vibrio ouci</name>
    <dbReference type="NCBI Taxonomy" id="2499078"/>
    <lineage>
        <taxon>Bacteria</taxon>
        <taxon>Pseudomonadati</taxon>
        <taxon>Pseudomonadota</taxon>
        <taxon>Gammaproteobacteria</taxon>
        <taxon>Vibrionales</taxon>
        <taxon>Vibrionaceae</taxon>
        <taxon>Vibrio</taxon>
    </lineage>
</organism>
<dbReference type="AlphaFoldDB" id="A0A4Y8WJ98"/>
<keyword evidence="1" id="KW-1133">Transmembrane helix</keyword>
<accession>A0A4Y8WJ98</accession>
<sequence>MNKQERIFHAVVFEALALAMIVPVSALITGKGTSDLAFVGIGLSLFTVVWNYYYNLMFDRVFGQDRENRSLKMRIGHTAGFEGGLIFITVPSIAWFLQITIGQALLLEAGFLVFFFFYATAFNWGYDRIQPYQRWIQNQRVS</sequence>
<dbReference type="EMBL" id="SATR01000004">
    <property type="protein sequence ID" value="TFH92894.1"/>
    <property type="molecule type" value="Genomic_DNA"/>
</dbReference>
<dbReference type="NCBIfam" id="NF033664">
    <property type="entry name" value="PACE_transport"/>
    <property type="match status" value="1"/>
</dbReference>
<evidence type="ECO:0000313" key="4">
    <source>
        <dbReference type="Proteomes" id="UP000297753"/>
    </source>
</evidence>
<proteinExistence type="predicted"/>
<feature type="transmembrane region" description="Helical" evidence="1">
    <location>
        <begin position="36"/>
        <end position="54"/>
    </location>
</feature>
<feature type="transmembrane region" description="Helical" evidence="1">
    <location>
        <begin position="75"/>
        <end position="98"/>
    </location>
</feature>
<feature type="transmembrane region" description="Helical" evidence="1">
    <location>
        <begin position="104"/>
        <end position="126"/>
    </location>
</feature>
<dbReference type="Pfam" id="PF05232">
    <property type="entry name" value="BTP"/>
    <property type="match status" value="2"/>
</dbReference>
<keyword evidence="1" id="KW-0472">Membrane</keyword>